<accession>A0ABS1MH83</accession>
<keyword evidence="3" id="KW-1185">Reference proteome</keyword>
<organism evidence="2 3">
    <name type="scientific">Nocardia acididurans</name>
    <dbReference type="NCBI Taxonomy" id="2802282"/>
    <lineage>
        <taxon>Bacteria</taxon>
        <taxon>Bacillati</taxon>
        <taxon>Actinomycetota</taxon>
        <taxon>Actinomycetes</taxon>
        <taxon>Mycobacteriales</taxon>
        <taxon>Nocardiaceae</taxon>
        <taxon>Nocardia</taxon>
    </lineage>
</organism>
<sequence>MRRSIHHNHVTLRHQQHSTGREPTVSGHTESGLGDNTTHARPVNSDMGVAVIAVWNNRGREYSTCRSCWSAMEDYARLLSSRTALRTSVIPLAQGYPYPVATRIQELSTQTAAAFLIGLDATDSAAVQSIVAAHGGRLVVSETDVLTAAAAAAAVTALRGKGIPPKHGRLAILGADRTPRLGAVLLECGAGTVTSPTGHHFEGPEIRSLMVDHDIVVNLTGQESMWMVPARTVSIPTDPFALGALAVPGLLSALCGHGTTHVGIEILAAAACALALITPVDRTLPEIADHRLVHAVAQHVGRVVASA</sequence>
<reference evidence="2 3" key="1">
    <citation type="submission" date="2021-01" db="EMBL/GenBank/DDBJ databases">
        <title>WGS of actinomycetes isolated from Thailand.</title>
        <authorList>
            <person name="Thawai C."/>
        </authorList>
    </citation>
    <scope>NUCLEOTIDE SEQUENCE [LARGE SCALE GENOMIC DNA]</scope>
    <source>
        <strain evidence="2 3">LPG 2</strain>
    </source>
</reference>
<protein>
    <submittedName>
        <fullName evidence="2">Uncharacterized protein</fullName>
    </submittedName>
</protein>
<dbReference type="EMBL" id="JAERRJ010000023">
    <property type="protein sequence ID" value="MBL1080026.1"/>
    <property type="molecule type" value="Genomic_DNA"/>
</dbReference>
<feature type="region of interest" description="Disordered" evidence="1">
    <location>
        <begin position="1"/>
        <end position="40"/>
    </location>
</feature>
<comment type="caution">
    <text evidence="2">The sequence shown here is derived from an EMBL/GenBank/DDBJ whole genome shotgun (WGS) entry which is preliminary data.</text>
</comment>
<feature type="compositionally biased region" description="Polar residues" evidence="1">
    <location>
        <begin position="26"/>
        <end position="39"/>
    </location>
</feature>
<evidence type="ECO:0000313" key="2">
    <source>
        <dbReference type="EMBL" id="MBL1080026.1"/>
    </source>
</evidence>
<gene>
    <name evidence="2" type="ORF">JK358_37085</name>
</gene>
<proteinExistence type="predicted"/>
<name>A0ABS1MH83_9NOCA</name>
<dbReference type="Proteomes" id="UP000602198">
    <property type="component" value="Unassembled WGS sequence"/>
</dbReference>
<evidence type="ECO:0000313" key="3">
    <source>
        <dbReference type="Proteomes" id="UP000602198"/>
    </source>
</evidence>
<dbReference type="RefSeq" id="WP_201958123.1">
    <property type="nucleotide sequence ID" value="NZ_JAERRJ010000023.1"/>
</dbReference>
<feature type="compositionally biased region" description="Basic residues" evidence="1">
    <location>
        <begin position="1"/>
        <end position="16"/>
    </location>
</feature>
<evidence type="ECO:0000256" key="1">
    <source>
        <dbReference type="SAM" id="MobiDB-lite"/>
    </source>
</evidence>